<evidence type="ECO:0000256" key="3">
    <source>
        <dbReference type="ARBA" id="ARBA00022679"/>
    </source>
</evidence>
<dbReference type="SUPFAM" id="SSF51110">
    <property type="entry name" value="alpha-D-mannose-specific plant lectins"/>
    <property type="match status" value="1"/>
</dbReference>
<dbReference type="CDD" id="cd12087">
    <property type="entry name" value="TM_EGFR-like"/>
    <property type="match status" value="1"/>
</dbReference>
<evidence type="ECO:0000313" key="22">
    <source>
        <dbReference type="Proteomes" id="UP001237642"/>
    </source>
</evidence>
<keyword evidence="3 13" id="KW-0808">Transferase</keyword>
<dbReference type="InterPro" id="IPR024171">
    <property type="entry name" value="SRK-like_kinase"/>
</dbReference>
<feature type="domain" description="Protein kinase" evidence="18">
    <location>
        <begin position="484"/>
        <end position="757"/>
    </location>
</feature>
<proteinExistence type="inferred from homology"/>
<keyword evidence="6 13" id="KW-0547">Nucleotide-binding</keyword>
<evidence type="ECO:0000256" key="9">
    <source>
        <dbReference type="ARBA" id="ARBA00022989"/>
    </source>
</evidence>
<dbReference type="CDD" id="cd00028">
    <property type="entry name" value="B_lectin"/>
    <property type="match status" value="1"/>
</dbReference>
<dbReference type="Pfam" id="PF01453">
    <property type="entry name" value="B_lectin"/>
    <property type="match status" value="1"/>
</dbReference>
<dbReference type="PROSITE" id="PS50011">
    <property type="entry name" value="PROTEIN_KINASE_DOM"/>
    <property type="match status" value="1"/>
</dbReference>
<accession>A0AAD8N668</accession>
<keyword evidence="21" id="KW-0675">Receptor</keyword>
<dbReference type="InterPro" id="IPR036426">
    <property type="entry name" value="Bulb-type_lectin_dom_sf"/>
</dbReference>
<dbReference type="InterPro" id="IPR001480">
    <property type="entry name" value="Bulb-type_lectin_dom"/>
</dbReference>
<evidence type="ECO:0000256" key="7">
    <source>
        <dbReference type="ARBA" id="ARBA00022777"/>
    </source>
</evidence>
<dbReference type="Pfam" id="PF00069">
    <property type="entry name" value="Pkinase"/>
    <property type="match status" value="1"/>
</dbReference>
<dbReference type="GO" id="GO:0048544">
    <property type="term" value="P:recognition of pollen"/>
    <property type="evidence" value="ECO:0007669"/>
    <property type="project" value="InterPro"/>
</dbReference>
<evidence type="ECO:0000256" key="14">
    <source>
        <dbReference type="PROSITE-ProRule" id="PRU10141"/>
    </source>
</evidence>
<dbReference type="InterPro" id="IPR000719">
    <property type="entry name" value="Prot_kinase_dom"/>
</dbReference>
<dbReference type="InterPro" id="IPR017441">
    <property type="entry name" value="Protein_kinase_ATP_BS"/>
</dbReference>
<dbReference type="Pfam" id="PF00954">
    <property type="entry name" value="S_locus_glycop"/>
    <property type="match status" value="1"/>
</dbReference>
<name>A0AAD8N668_9APIA</name>
<dbReference type="Pfam" id="PF08276">
    <property type="entry name" value="PAN_2"/>
    <property type="match status" value="1"/>
</dbReference>
<evidence type="ECO:0000256" key="17">
    <source>
        <dbReference type="SAM" id="SignalP"/>
    </source>
</evidence>
<keyword evidence="10 16" id="KW-0472">Membrane</keyword>
<keyword evidence="2 13" id="KW-0723">Serine/threonine-protein kinase</keyword>
<dbReference type="InterPro" id="IPR003609">
    <property type="entry name" value="Pan_app"/>
</dbReference>
<evidence type="ECO:0000259" key="18">
    <source>
        <dbReference type="PROSITE" id="PS50011"/>
    </source>
</evidence>
<feature type="region of interest" description="Disordered" evidence="15">
    <location>
        <begin position="784"/>
        <end position="815"/>
    </location>
</feature>
<dbReference type="PIRSF" id="PIRSF000641">
    <property type="entry name" value="SRK"/>
    <property type="match status" value="1"/>
</dbReference>
<dbReference type="PANTHER" id="PTHR47974">
    <property type="entry name" value="OS07G0415500 PROTEIN"/>
    <property type="match status" value="1"/>
</dbReference>
<keyword evidence="7 13" id="KW-0418">Kinase</keyword>
<dbReference type="EC" id="2.7.11.1" evidence="13"/>
<comment type="caution">
    <text evidence="21">The sequence shown here is derived from an EMBL/GenBank/DDBJ whole genome shotgun (WGS) entry which is preliminary data.</text>
</comment>
<comment type="catalytic activity">
    <reaction evidence="13">
        <text>L-seryl-[protein] + ATP = O-phospho-L-seryl-[protein] + ADP + H(+)</text>
        <dbReference type="Rhea" id="RHEA:17989"/>
        <dbReference type="Rhea" id="RHEA-COMP:9863"/>
        <dbReference type="Rhea" id="RHEA-COMP:11604"/>
        <dbReference type="ChEBI" id="CHEBI:15378"/>
        <dbReference type="ChEBI" id="CHEBI:29999"/>
        <dbReference type="ChEBI" id="CHEBI:30616"/>
        <dbReference type="ChEBI" id="CHEBI:83421"/>
        <dbReference type="ChEBI" id="CHEBI:456216"/>
        <dbReference type="EC" id="2.7.11.1"/>
    </reaction>
</comment>
<dbReference type="SMART" id="SM00473">
    <property type="entry name" value="PAN_AP"/>
    <property type="match status" value="1"/>
</dbReference>
<evidence type="ECO:0000256" key="15">
    <source>
        <dbReference type="SAM" id="MobiDB-lite"/>
    </source>
</evidence>
<dbReference type="CDD" id="cd14066">
    <property type="entry name" value="STKc_IRAK"/>
    <property type="match status" value="1"/>
</dbReference>
<evidence type="ECO:0000256" key="1">
    <source>
        <dbReference type="ARBA" id="ARBA00004167"/>
    </source>
</evidence>
<dbReference type="FunFam" id="3.30.200.20:FF:000250">
    <property type="entry name" value="Serine/threonine-protein kinase"/>
    <property type="match status" value="1"/>
</dbReference>
<evidence type="ECO:0000256" key="5">
    <source>
        <dbReference type="ARBA" id="ARBA00022729"/>
    </source>
</evidence>
<dbReference type="PROSITE" id="PS00108">
    <property type="entry name" value="PROTEIN_KINASE_ST"/>
    <property type="match status" value="1"/>
</dbReference>
<dbReference type="Gene3D" id="2.90.10.10">
    <property type="entry name" value="Bulb-type lectin domain"/>
    <property type="match status" value="1"/>
</dbReference>
<evidence type="ECO:0000313" key="21">
    <source>
        <dbReference type="EMBL" id="KAK1396228.1"/>
    </source>
</evidence>
<reference evidence="21" key="2">
    <citation type="submission" date="2023-05" db="EMBL/GenBank/DDBJ databases">
        <authorList>
            <person name="Schelkunov M.I."/>
        </authorList>
    </citation>
    <scope>NUCLEOTIDE SEQUENCE</scope>
    <source>
        <strain evidence="21">Hsosn_3</strain>
        <tissue evidence="21">Leaf</tissue>
    </source>
</reference>
<dbReference type="PROSITE" id="PS50948">
    <property type="entry name" value="PAN"/>
    <property type="match status" value="1"/>
</dbReference>
<evidence type="ECO:0000256" key="4">
    <source>
        <dbReference type="ARBA" id="ARBA00022692"/>
    </source>
</evidence>
<evidence type="ECO:0000256" key="6">
    <source>
        <dbReference type="ARBA" id="ARBA00022741"/>
    </source>
</evidence>
<evidence type="ECO:0000259" key="20">
    <source>
        <dbReference type="PROSITE" id="PS50948"/>
    </source>
</evidence>
<evidence type="ECO:0000256" key="10">
    <source>
        <dbReference type="ARBA" id="ARBA00023136"/>
    </source>
</evidence>
<dbReference type="SUPFAM" id="SSF56112">
    <property type="entry name" value="Protein kinase-like (PK-like)"/>
    <property type="match status" value="1"/>
</dbReference>
<keyword evidence="22" id="KW-1185">Reference proteome</keyword>
<reference evidence="21" key="1">
    <citation type="submission" date="2023-02" db="EMBL/GenBank/DDBJ databases">
        <title>Genome of toxic invasive species Heracleum sosnowskyi carries increased number of genes despite the absence of recent whole-genome duplications.</title>
        <authorList>
            <person name="Schelkunov M."/>
            <person name="Shtratnikova V."/>
            <person name="Makarenko M."/>
            <person name="Klepikova A."/>
            <person name="Omelchenko D."/>
            <person name="Novikova G."/>
            <person name="Obukhova E."/>
            <person name="Bogdanov V."/>
            <person name="Penin A."/>
            <person name="Logacheva M."/>
        </authorList>
    </citation>
    <scope>NUCLEOTIDE SEQUENCE</scope>
    <source>
        <strain evidence="21">Hsosn_3</strain>
        <tissue evidence="21">Leaf</tissue>
    </source>
</reference>
<dbReference type="GO" id="GO:0016020">
    <property type="term" value="C:membrane"/>
    <property type="evidence" value="ECO:0007669"/>
    <property type="project" value="UniProtKB-SubCell"/>
</dbReference>
<dbReference type="Gene3D" id="1.10.510.10">
    <property type="entry name" value="Transferase(Phosphotransferase) domain 1"/>
    <property type="match status" value="1"/>
</dbReference>
<protein>
    <recommendedName>
        <fullName evidence="13">Receptor-like serine/threonine-protein kinase</fullName>
        <ecNumber evidence="13">2.7.11.1</ecNumber>
    </recommendedName>
</protein>
<dbReference type="PROSITE" id="PS00107">
    <property type="entry name" value="PROTEIN_KINASE_ATP"/>
    <property type="match status" value="1"/>
</dbReference>
<evidence type="ECO:0000256" key="12">
    <source>
        <dbReference type="ARBA" id="ARBA00023180"/>
    </source>
</evidence>
<keyword evidence="4 16" id="KW-0812">Transmembrane</keyword>
<dbReference type="InterPro" id="IPR011009">
    <property type="entry name" value="Kinase-like_dom_sf"/>
</dbReference>
<keyword evidence="12" id="KW-0325">Glycoprotein</keyword>
<evidence type="ECO:0000259" key="19">
    <source>
        <dbReference type="PROSITE" id="PS50927"/>
    </source>
</evidence>
<dbReference type="Gene3D" id="3.30.200.20">
    <property type="entry name" value="Phosphorylase Kinase, domain 1"/>
    <property type="match status" value="1"/>
</dbReference>
<dbReference type="InterPro" id="IPR008271">
    <property type="entry name" value="Ser/Thr_kinase_AS"/>
</dbReference>
<keyword evidence="11" id="KW-1015">Disulfide bond</keyword>
<dbReference type="CDD" id="cd01098">
    <property type="entry name" value="PAN_AP_plant"/>
    <property type="match status" value="1"/>
</dbReference>
<evidence type="ECO:0000256" key="13">
    <source>
        <dbReference type="PIRNR" id="PIRNR000641"/>
    </source>
</evidence>
<comment type="catalytic activity">
    <reaction evidence="13">
        <text>L-threonyl-[protein] + ATP = O-phospho-L-threonyl-[protein] + ADP + H(+)</text>
        <dbReference type="Rhea" id="RHEA:46608"/>
        <dbReference type="Rhea" id="RHEA-COMP:11060"/>
        <dbReference type="Rhea" id="RHEA-COMP:11605"/>
        <dbReference type="ChEBI" id="CHEBI:15378"/>
        <dbReference type="ChEBI" id="CHEBI:30013"/>
        <dbReference type="ChEBI" id="CHEBI:30616"/>
        <dbReference type="ChEBI" id="CHEBI:61977"/>
        <dbReference type="ChEBI" id="CHEBI:456216"/>
        <dbReference type="EC" id="2.7.11.1"/>
    </reaction>
</comment>
<sequence length="815" mass="91376">MLMASKPSFIFYVLFCFFINTDLSFGGNTLHANESISGDQAIVSSGENFKLGFFKTGKSSKYYVGISYNKVSTQTLAWVANREHYVSDKYSSQLKILDGNLVLLDESKTIVWSTNIKSTSSNVQAVLRDNGNLVLRDEAKSKLWDSLDYPSHTWMPGGKIGTDKRTKNKQLLTSWKNSEDPSPGLFSLEHDPGKDRYLIKWKRSIWYWTSGAWNGQRFSLVPEMNLNYIYNFSYVSNENESYFTYNLYNNLSFISRFIMDSSGQVRQLTWLENTKQWNLFWAQPRQQCEVYAFCGAYGVCQNSLPFCNCLYGFKKRFEDDWSLGDYSGGCVRRTKLDCGNTSTVNGKRDKFWMSSNMVLPDKPQFVSVGSSAECESTCLSNCSCTAYVYDKKCLILMGELVDLKQRSGDDGSGKVIYIRLSSSEFSDDKNSKGLILGAVFGAVVLVILAGLIFFVVRRRRLAKTTKPEGPLMAFLYRDLQNATKNFSEKLGGGGFGSVFKGTLPDSTVIAVKKLEGINQGEKQFRTEVSTIGTIQHVNLVRLRGFCSEGNKKLLVYEYMPNGSLDSQIFFDKRDHVLDWKTRYQIALGTARGLLYLHEECRDCIIHCDIKPENILIDAEFCPKVADFGLAKLVGRDFSRVLTTMRGTRGYLAPEWISGVAVTAKADVYSYGMMAFELISGRRNTEQNADGSVTFFPSWAARVTIDGGDILSLLDPKLGRNANAEEVTTLCRVACWCIQDDESVRPSMSQIVQILEGVSDVNLPPNPKNLQVFVDNQKEVVFYTESSSSQASQTKSMPSTSSSSQSKSISAESSNI</sequence>
<gene>
    <name evidence="21" type="ORF">POM88_006091</name>
</gene>
<evidence type="ECO:0000256" key="16">
    <source>
        <dbReference type="SAM" id="Phobius"/>
    </source>
</evidence>
<dbReference type="SMART" id="SM00108">
    <property type="entry name" value="B_lectin"/>
    <property type="match status" value="1"/>
</dbReference>
<feature type="compositionally biased region" description="Low complexity" evidence="15">
    <location>
        <begin position="785"/>
        <end position="815"/>
    </location>
</feature>
<keyword evidence="9 16" id="KW-1133">Transmembrane helix</keyword>
<feature type="domain" description="Apple" evidence="20">
    <location>
        <begin position="338"/>
        <end position="421"/>
    </location>
</feature>
<feature type="signal peptide" evidence="17">
    <location>
        <begin position="1"/>
        <end position="26"/>
    </location>
</feature>
<organism evidence="21 22">
    <name type="scientific">Heracleum sosnowskyi</name>
    <dbReference type="NCBI Taxonomy" id="360622"/>
    <lineage>
        <taxon>Eukaryota</taxon>
        <taxon>Viridiplantae</taxon>
        <taxon>Streptophyta</taxon>
        <taxon>Embryophyta</taxon>
        <taxon>Tracheophyta</taxon>
        <taxon>Spermatophyta</taxon>
        <taxon>Magnoliopsida</taxon>
        <taxon>eudicotyledons</taxon>
        <taxon>Gunneridae</taxon>
        <taxon>Pentapetalae</taxon>
        <taxon>asterids</taxon>
        <taxon>campanulids</taxon>
        <taxon>Apiales</taxon>
        <taxon>Apiaceae</taxon>
        <taxon>Apioideae</taxon>
        <taxon>apioid superclade</taxon>
        <taxon>Tordylieae</taxon>
        <taxon>Tordyliinae</taxon>
        <taxon>Heracleum</taxon>
    </lineage>
</organism>
<comment type="similarity">
    <text evidence="13">Belongs to the protein kinase superfamily. Ser/Thr protein kinase family.</text>
</comment>
<evidence type="ECO:0000256" key="2">
    <source>
        <dbReference type="ARBA" id="ARBA00022527"/>
    </source>
</evidence>
<feature type="binding site" evidence="14">
    <location>
        <position position="513"/>
    </location>
    <ligand>
        <name>ATP</name>
        <dbReference type="ChEBI" id="CHEBI:30616"/>
    </ligand>
</feature>
<dbReference type="Proteomes" id="UP001237642">
    <property type="component" value="Unassembled WGS sequence"/>
</dbReference>
<feature type="chain" id="PRO_5041912637" description="Receptor-like serine/threonine-protein kinase" evidence="17">
    <location>
        <begin position="27"/>
        <end position="815"/>
    </location>
</feature>
<dbReference type="GO" id="GO:0005524">
    <property type="term" value="F:ATP binding"/>
    <property type="evidence" value="ECO:0007669"/>
    <property type="project" value="UniProtKB-UniRule"/>
</dbReference>
<evidence type="ECO:0000256" key="11">
    <source>
        <dbReference type="ARBA" id="ARBA00023157"/>
    </source>
</evidence>
<dbReference type="AlphaFoldDB" id="A0AAD8N668"/>
<dbReference type="PANTHER" id="PTHR47974:SF19">
    <property type="entry name" value="RECEPTOR-LIKE SERINE_THREONINE-PROTEIN KINASE"/>
    <property type="match status" value="1"/>
</dbReference>
<dbReference type="SMART" id="SM00220">
    <property type="entry name" value="S_TKc"/>
    <property type="match status" value="1"/>
</dbReference>
<dbReference type="FunFam" id="1.10.510.10:FF:000227">
    <property type="entry name" value="Serine/threonine-protein kinase"/>
    <property type="match status" value="1"/>
</dbReference>
<dbReference type="GO" id="GO:0004674">
    <property type="term" value="F:protein serine/threonine kinase activity"/>
    <property type="evidence" value="ECO:0007669"/>
    <property type="project" value="UniProtKB-KW"/>
</dbReference>
<feature type="transmembrane region" description="Helical" evidence="16">
    <location>
        <begin position="434"/>
        <end position="456"/>
    </location>
</feature>
<dbReference type="InterPro" id="IPR000858">
    <property type="entry name" value="S_locus_glycoprot_dom"/>
</dbReference>
<evidence type="ECO:0000256" key="8">
    <source>
        <dbReference type="ARBA" id="ARBA00022840"/>
    </source>
</evidence>
<dbReference type="EMBL" id="JAUIZM010000002">
    <property type="protein sequence ID" value="KAK1396228.1"/>
    <property type="molecule type" value="Genomic_DNA"/>
</dbReference>
<dbReference type="PROSITE" id="PS50927">
    <property type="entry name" value="BULB_LECTIN"/>
    <property type="match status" value="1"/>
</dbReference>
<keyword evidence="8 13" id="KW-0067">ATP-binding</keyword>
<feature type="domain" description="Bulb-type lectin" evidence="19">
    <location>
        <begin position="27"/>
        <end position="148"/>
    </location>
</feature>
<keyword evidence="5 17" id="KW-0732">Signal</keyword>
<comment type="subcellular location">
    <subcellularLocation>
        <location evidence="1">Membrane</location>
        <topology evidence="1">Single-pass membrane protein</topology>
    </subcellularLocation>
</comment>